<dbReference type="Proteomes" id="UP000886885">
    <property type="component" value="Chromosome 6D"/>
</dbReference>
<protein>
    <submittedName>
        <fullName evidence="2">Uncharacterized protein</fullName>
    </submittedName>
</protein>
<dbReference type="PANTHER" id="PTHR36784:SF1">
    <property type="entry name" value="HISTONE-LYSINE N-METHYLTRANSFERASE"/>
    <property type="match status" value="1"/>
</dbReference>
<keyword evidence="3" id="KW-1185">Reference proteome</keyword>
<keyword evidence="1" id="KW-0472">Membrane</keyword>
<proteinExistence type="predicted"/>
<name>A0A8X7ZJI6_POPTO</name>
<reference evidence="2" key="1">
    <citation type="journal article" date="2020" name="bioRxiv">
        <title>Hybrid origin of Populus tomentosa Carr. identified through genome sequencing and phylogenomic analysis.</title>
        <authorList>
            <person name="An X."/>
            <person name="Gao K."/>
            <person name="Chen Z."/>
            <person name="Li J."/>
            <person name="Yang X."/>
            <person name="Yang X."/>
            <person name="Zhou J."/>
            <person name="Guo T."/>
            <person name="Zhao T."/>
            <person name="Huang S."/>
            <person name="Miao D."/>
            <person name="Khan W.U."/>
            <person name="Rao P."/>
            <person name="Ye M."/>
            <person name="Lei B."/>
            <person name="Liao W."/>
            <person name="Wang J."/>
            <person name="Ji L."/>
            <person name="Li Y."/>
            <person name="Guo B."/>
            <person name="Mustafa N.S."/>
            <person name="Li S."/>
            <person name="Yun Q."/>
            <person name="Keller S.R."/>
            <person name="Mao J."/>
            <person name="Zhang R."/>
            <person name="Strauss S.H."/>
        </authorList>
    </citation>
    <scope>NUCLEOTIDE SEQUENCE</scope>
    <source>
        <strain evidence="2">GM15</strain>
        <tissue evidence="2">Leaf</tissue>
    </source>
</reference>
<evidence type="ECO:0000313" key="3">
    <source>
        <dbReference type="Proteomes" id="UP000886885"/>
    </source>
</evidence>
<organism evidence="2 3">
    <name type="scientific">Populus tomentosa</name>
    <name type="common">Chinese white poplar</name>
    <dbReference type="NCBI Taxonomy" id="118781"/>
    <lineage>
        <taxon>Eukaryota</taxon>
        <taxon>Viridiplantae</taxon>
        <taxon>Streptophyta</taxon>
        <taxon>Embryophyta</taxon>
        <taxon>Tracheophyta</taxon>
        <taxon>Spermatophyta</taxon>
        <taxon>Magnoliopsida</taxon>
        <taxon>eudicotyledons</taxon>
        <taxon>Gunneridae</taxon>
        <taxon>Pentapetalae</taxon>
        <taxon>rosids</taxon>
        <taxon>fabids</taxon>
        <taxon>Malpighiales</taxon>
        <taxon>Salicaceae</taxon>
        <taxon>Saliceae</taxon>
        <taxon>Populus</taxon>
    </lineage>
</organism>
<dbReference type="PANTHER" id="PTHR36784">
    <property type="entry name" value="HISTONE-LYSINE N-METHYLTRANSFERASE"/>
    <property type="match status" value="1"/>
</dbReference>
<feature type="transmembrane region" description="Helical" evidence="1">
    <location>
        <begin position="93"/>
        <end position="113"/>
    </location>
</feature>
<accession>A0A8X7ZJI6</accession>
<evidence type="ECO:0000256" key="1">
    <source>
        <dbReference type="SAM" id="Phobius"/>
    </source>
</evidence>
<keyword evidence="1" id="KW-0812">Transmembrane</keyword>
<dbReference type="OrthoDB" id="1904339at2759"/>
<gene>
    <name evidence="2" type="ORF">POTOM_025662</name>
</gene>
<comment type="caution">
    <text evidence="2">The sequence shown here is derived from an EMBL/GenBank/DDBJ whole genome shotgun (WGS) entry which is preliminary data.</text>
</comment>
<evidence type="ECO:0000313" key="2">
    <source>
        <dbReference type="EMBL" id="KAG6769995.1"/>
    </source>
</evidence>
<dbReference type="AlphaFoldDB" id="A0A8X7ZJI6"/>
<keyword evidence="1" id="KW-1133">Transmembrane helix</keyword>
<feature type="transmembrane region" description="Helical" evidence="1">
    <location>
        <begin position="24"/>
        <end position="41"/>
    </location>
</feature>
<sequence>MRLINLLFQFEMRTILVPWTPERVVGGIVFCHAAFLLYSIYQQALFPWEMRYHAYFMEDMDSSMVIFADWIAISACALAIIGLLHNSKYHRQWIWYSCSVGLLLAVFWLYYMLSKLAFLMDEDTRNNFPFCDARMAVHDAVREYVCIIEEKMVKLFADWTIIKLKWMPTPTIRICFLNDDDDSYLCHRMPRFRWDVIWLPFGPLSGAGICLYVDHLLTESSEEVKKLRSYMYAYKAT</sequence>
<dbReference type="EMBL" id="JAAWWB010000012">
    <property type="protein sequence ID" value="KAG6769995.1"/>
    <property type="molecule type" value="Genomic_DNA"/>
</dbReference>
<feature type="transmembrane region" description="Helical" evidence="1">
    <location>
        <begin position="62"/>
        <end position="81"/>
    </location>
</feature>